<dbReference type="AlphaFoldDB" id="A0A2M8L4L0"/>
<protein>
    <recommendedName>
        <fullName evidence="4">Core-binding (CB) domain-containing protein</fullName>
    </recommendedName>
</protein>
<organism evidence="2 3">
    <name type="scientific">Candidatus Shapirobacteria bacterium CG10_big_fil_rev_8_21_14_0_10_38_14</name>
    <dbReference type="NCBI Taxonomy" id="1974483"/>
    <lineage>
        <taxon>Bacteria</taxon>
        <taxon>Candidatus Shapironibacteriota</taxon>
    </lineage>
</organism>
<reference evidence="3" key="1">
    <citation type="submission" date="2017-09" db="EMBL/GenBank/DDBJ databases">
        <title>Depth-based differentiation of microbial function through sediment-hosted aquifers and enrichment of novel symbionts in the deep terrestrial subsurface.</title>
        <authorList>
            <person name="Probst A.J."/>
            <person name="Ladd B."/>
            <person name="Jarett J.K."/>
            <person name="Geller-Mcgrath D.E."/>
            <person name="Sieber C.M.K."/>
            <person name="Emerson J.B."/>
            <person name="Anantharaman K."/>
            <person name="Thomas B.C."/>
            <person name="Malmstrom R."/>
            <person name="Stieglmeier M."/>
            <person name="Klingl A."/>
            <person name="Woyke T."/>
            <person name="Ryan C.M."/>
            <person name="Banfield J.F."/>
        </authorList>
    </citation>
    <scope>NUCLEOTIDE SEQUENCE [LARGE SCALE GENOMIC DNA]</scope>
</reference>
<comment type="caution">
    <text evidence="2">The sequence shown here is derived from an EMBL/GenBank/DDBJ whole genome shotgun (WGS) entry which is preliminary data.</text>
</comment>
<proteinExistence type="predicted"/>
<gene>
    <name evidence="2" type="ORF">COU96_03335</name>
</gene>
<accession>A0A2M8L4L0</accession>
<evidence type="ECO:0000313" key="3">
    <source>
        <dbReference type="Proteomes" id="UP000229500"/>
    </source>
</evidence>
<sequence>MQKFDNLYTFIEFAKNNRKYPENTANNLKSALKIFEKVLTEDELNSVSLLEDRIEEIFISVISSNKNKSIGSLNTYKARVLRILKDYKKYGANPAKIQNWIPATRLRQKGFGGQGNSTPLLSKKDKTDKNQINLSDPFPTPVDNMHKIELTVQANSRIIILLPKNTSEKEITLRILPLDSL</sequence>
<feature type="region of interest" description="Disordered" evidence="1">
    <location>
        <begin position="111"/>
        <end position="138"/>
    </location>
</feature>
<evidence type="ECO:0000256" key="1">
    <source>
        <dbReference type="SAM" id="MobiDB-lite"/>
    </source>
</evidence>
<evidence type="ECO:0000313" key="2">
    <source>
        <dbReference type="EMBL" id="PJE68494.1"/>
    </source>
</evidence>
<name>A0A2M8L4L0_9BACT</name>
<dbReference type="Proteomes" id="UP000229500">
    <property type="component" value="Unassembled WGS sequence"/>
</dbReference>
<dbReference type="EMBL" id="PFEL01000126">
    <property type="protein sequence ID" value="PJE68494.1"/>
    <property type="molecule type" value="Genomic_DNA"/>
</dbReference>
<evidence type="ECO:0008006" key="4">
    <source>
        <dbReference type="Google" id="ProtNLM"/>
    </source>
</evidence>